<gene>
    <name evidence="1" type="ordered locus">PC1_2527</name>
</gene>
<dbReference type="AlphaFoldDB" id="C6DKV7"/>
<sequence>MTFFLLPACAEVCYRAPYLVRPIRPYRHEYGLMRMSTYILFMFLTRAYKLSVQKCVFFVMKKSIGAICIY</sequence>
<dbReference type="Proteomes" id="UP000002736">
    <property type="component" value="Chromosome"/>
</dbReference>
<dbReference type="KEGG" id="pct:PC1_2527"/>
<evidence type="ECO:0000313" key="2">
    <source>
        <dbReference type="Proteomes" id="UP000002736"/>
    </source>
</evidence>
<accession>C6DKV7</accession>
<organism evidence="1 2">
    <name type="scientific">Pectobacterium carotovorum subsp. carotovorum (strain PC1)</name>
    <dbReference type="NCBI Taxonomy" id="561230"/>
    <lineage>
        <taxon>Bacteria</taxon>
        <taxon>Pseudomonadati</taxon>
        <taxon>Pseudomonadota</taxon>
        <taxon>Gammaproteobacteria</taxon>
        <taxon>Enterobacterales</taxon>
        <taxon>Pectobacteriaceae</taxon>
        <taxon>Pectobacterium</taxon>
    </lineage>
</organism>
<reference evidence="1 2" key="1">
    <citation type="submission" date="2009-07" db="EMBL/GenBank/DDBJ databases">
        <title>Complete sequence of Pectobacterium carotovorum subsp. carotovorum PC1.</title>
        <authorList>
            <consortium name="US DOE Joint Genome Institute"/>
            <person name="Lucas S."/>
            <person name="Copeland A."/>
            <person name="Lapidus A."/>
            <person name="Glavina del Rio T."/>
            <person name="Tice H."/>
            <person name="Bruce D."/>
            <person name="Goodwin L."/>
            <person name="Pitluck S."/>
            <person name="Munk A.C."/>
            <person name="Brettin T."/>
            <person name="Detter J.C."/>
            <person name="Han C."/>
            <person name="Tapia R."/>
            <person name="Larimer F."/>
            <person name="Land M."/>
            <person name="Hauser L."/>
            <person name="Kyrpides N."/>
            <person name="Mikhailova N."/>
            <person name="Balakrishnan V."/>
            <person name="Glasner J."/>
            <person name="Perna N.T."/>
        </authorList>
    </citation>
    <scope>NUCLEOTIDE SEQUENCE [LARGE SCALE GENOMIC DNA]</scope>
    <source>
        <strain evidence="1 2">PC1</strain>
    </source>
</reference>
<dbReference type="HOGENOM" id="CLU_2754286_0_0_6"/>
<proteinExistence type="predicted"/>
<dbReference type="EMBL" id="CP001657">
    <property type="protein sequence ID" value="ACT13558.1"/>
    <property type="molecule type" value="Genomic_DNA"/>
</dbReference>
<name>C6DKV7_PECCP</name>
<protein>
    <submittedName>
        <fullName evidence="1">Uncharacterized protein</fullName>
    </submittedName>
</protein>
<evidence type="ECO:0000313" key="1">
    <source>
        <dbReference type="EMBL" id="ACT13558.1"/>
    </source>
</evidence>